<accession>A0A0A8YP60</accession>
<organism evidence="1">
    <name type="scientific">Arundo donax</name>
    <name type="common">Giant reed</name>
    <name type="synonym">Donax arundinaceus</name>
    <dbReference type="NCBI Taxonomy" id="35708"/>
    <lineage>
        <taxon>Eukaryota</taxon>
        <taxon>Viridiplantae</taxon>
        <taxon>Streptophyta</taxon>
        <taxon>Embryophyta</taxon>
        <taxon>Tracheophyta</taxon>
        <taxon>Spermatophyta</taxon>
        <taxon>Magnoliopsida</taxon>
        <taxon>Liliopsida</taxon>
        <taxon>Poales</taxon>
        <taxon>Poaceae</taxon>
        <taxon>PACMAD clade</taxon>
        <taxon>Arundinoideae</taxon>
        <taxon>Arundineae</taxon>
        <taxon>Arundo</taxon>
    </lineage>
</organism>
<reference evidence="1" key="1">
    <citation type="submission" date="2014-09" db="EMBL/GenBank/DDBJ databases">
        <authorList>
            <person name="Magalhaes I.L.F."/>
            <person name="Oliveira U."/>
            <person name="Santos F.R."/>
            <person name="Vidigal T.H.D.A."/>
            <person name="Brescovit A.D."/>
            <person name="Santos A.J."/>
        </authorList>
    </citation>
    <scope>NUCLEOTIDE SEQUENCE</scope>
    <source>
        <tissue evidence="1">Shoot tissue taken approximately 20 cm above the soil surface</tissue>
    </source>
</reference>
<sequence>MEEPSSYHYMYTVPHVVSALVTRNSMCRILLRNIWSIEVFRFCSGAIC</sequence>
<protein>
    <submittedName>
        <fullName evidence="1">Uncharacterized protein</fullName>
    </submittedName>
</protein>
<dbReference type="AlphaFoldDB" id="A0A0A8YP60"/>
<dbReference type="EMBL" id="GBRH01270089">
    <property type="protein sequence ID" value="JAD27806.1"/>
    <property type="molecule type" value="Transcribed_RNA"/>
</dbReference>
<reference evidence="1" key="2">
    <citation type="journal article" date="2015" name="Data Brief">
        <title>Shoot transcriptome of the giant reed, Arundo donax.</title>
        <authorList>
            <person name="Barrero R.A."/>
            <person name="Guerrero F.D."/>
            <person name="Moolhuijzen P."/>
            <person name="Goolsby J.A."/>
            <person name="Tidwell J."/>
            <person name="Bellgard S.E."/>
            <person name="Bellgard M.I."/>
        </authorList>
    </citation>
    <scope>NUCLEOTIDE SEQUENCE</scope>
    <source>
        <tissue evidence="1">Shoot tissue taken approximately 20 cm above the soil surface</tissue>
    </source>
</reference>
<proteinExistence type="predicted"/>
<name>A0A0A8YP60_ARUDO</name>
<evidence type="ECO:0000313" key="1">
    <source>
        <dbReference type="EMBL" id="JAD27806.1"/>
    </source>
</evidence>